<dbReference type="OrthoDB" id="9796186at2"/>
<dbReference type="InterPro" id="IPR001387">
    <property type="entry name" value="Cro/C1-type_HTH"/>
</dbReference>
<keyword evidence="1" id="KW-0678">Repressor</keyword>
<evidence type="ECO:0000313" key="7">
    <source>
        <dbReference type="EMBL" id="OYD07294.1"/>
    </source>
</evidence>
<dbReference type="EMBL" id="NOWF01000007">
    <property type="protein sequence ID" value="OYD07294.1"/>
    <property type="molecule type" value="Genomic_DNA"/>
</dbReference>
<feature type="domain" description="HTH cro/C1-type" evidence="6">
    <location>
        <begin position="3"/>
        <end position="46"/>
    </location>
</feature>
<dbReference type="Pfam" id="PF00532">
    <property type="entry name" value="Peripla_BP_1"/>
    <property type="match status" value="1"/>
</dbReference>
<evidence type="ECO:0000256" key="3">
    <source>
        <dbReference type="ARBA" id="ARBA00023125"/>
    </source>
</evidence>
<dbReference type="Gene3D" id="1.10.260.40">
    <property type="entry name" value="lambda repressor-like DNA-binding domains"/>
    <property type="match status" value="1"/>
</dbReference>
<evidence type="ECO:0000259" key="6">
    <source>
        <dbReference type="PROSITE" id="PS50943"/>
    </source>
</evidence>
<proteinExistence type="predicted"/>
<keyword evidence="3" id="KW-0238">DNA-binding</keyword>
<dbReference type="RefSeq" id="WP_094265038.1">
    <property type="nucleotide sequence ID" value="NZ_NOWF01000007.1"/>
</dbReference>
<reference evidence="7 8" key="1">
    <citation type="submission" date="2017-07" db="EMBL/GenBank/DDBJ databases">
        <title>The genome sequence of Paludifilum halophilum highlights mechanisms for microbial adaptation to high salt environemnts.</title>
        <authorList>
            <person name="Belbahri L."/>
        </authorList>
    </citation>
    <scope>NUCLEOTIDE SEQUENCE [LARGE SCALE GENOMIC DNA]</scope>
    <source>
        <strain evidence="7 8">DSM 102817</strain>
    </source>
</reference>
<name>A0A235B4S4_9BACL</name>
<dbReference type="PRINTS" id="PR00036">
    <property type="entry name" value="HTHLACI"/>
</dbReference>
<feature type="domain" description="HTH lacI-type" evidence="5">
    <location>
        <begin position="2"/>
        <end position="56"/>
    </location>
</feature>
<dbReference type="SUPFAM" id="SSF47413">
    <property type="entry name" value="lambda repressor-like DNA-binding domains"/>
    <property type="match status" value="1"/>
</dbReference>
<dbReference type="SUPFAM" id="SSF53822">
    <property type="entry name" value="Periplasmic binding protein-like I"/>
    <property type="match status" value="1"/>
</dbReference>
<dbReference type="Gene3D" id="3.40.50.2300">
    <property type="match status" value="2"/>
</dbReference>
<keyword evidence="8" id="KW-1185">Reference proteome</keyword>
<dbReference type="PROSITE" id="PS50932">
    <property type="entry name" value="HTH_LACI_2"/>
    <property type="match status" value="1"/>
</dbReference>
<evidence type="ECO:0000256" key="1">
    <source>
        <dbReference type="ARBA" id="ARBA00022491"/>
    </source>
</evidence>
<dbReference type="Proteomes" id="UP000215459">
    <property type="component" value="Unassembled WGS sequence"/>
</dbReference>
<dbReference type="InterPro" id="IPR000843">
    <property type="entry name" value="HTH_LacI"/>
</dbReference>
<evidence type="ECO:0000259" key="5">
    <source>
        <dbReference type="PROSITE" id="PS50932"/>
    </source>
</evidence>
<accession>A0A235B4S4</accession>
<dbReference type="CDD" id="cd06267">
    <property type="entry name" value="PBP1_LacI_sugar_binding-like"/>
    <property type="match status" value="1"/>
</dbReference>
<dbReference type="Pfam" id="PF00356">
    <property type="entry name" value="LacI"/>
    <property type="match status" value="1"/>
</dbReference>
<evidence type="ECO:0000256" key="2">
    <source>
        <dbReference type="ARBA" id="ARBA00023015"/>
    </source>
</evidence>
<dbReference type="SMART" id="SM00354">
    <property type="entry name" value="HTH_LACI"/>
    <property type="match status" value="1"/>
</dbReference>
<dbReference type="GO" id="GO:0000976">
    <property type="term" value="F:transcription cis-regulatory region binding"/>
    <property type="evidence" value="ECO:0007669"/>
    <property type="project" value="TreeGrafter"/>
</dbReference>
<dbReference type="PROSITE" id="PS50943">
    <property type="entry name" value="HTH_CROC1"/>
    <property type="match status" value="1"/>
</dbReference>
<organism evidence="7 8">
    <name type="scientific">Paludifilum halophilum</name>
    <dbReference type="NCBI Taxonomy" id="1642702"/>
    <lineage>
        <taxon>Bacteria</taxon>
        <taxon>Bacillati</taxon>
        <taxon>Bacillota</taxon>
        <taxon>Bacilli</taxon>
        <taxon>Bacillales</taxon>
        <taxon>Thermoactinomycetaceae</taxon>
        <taxon>Paludifilum</taxon>
    </lineage>
</organism>
<protein>
    <submittedName>
        <fullName evidence="7">Transcriptional regulator</fullName>
    </submittedName>
</protein>
<dbReference type="InterPro" id="IPR028082">
    <property type="entry name" value="Peripla_BP_I"/>
</dbReference>
<dbReference type="InterPro" id="IPR001761">
    <property type="entry name" value="Peripla_BP/Lac1_sug-bd_dom"/>
</dbReference>
<dbReference type="PANTHER" id="PTHR30146:SF95">
    <property type="entry name" value="RIBOSE OPERON REPRESSOR"/>
    <property type="match status" value="1"/>
</dbReference>
<sequence length="334" mass="36588">MTTIRDVARQAGVSVATVSRVINGNSYVNKDTESRVREAIQVMDYEPNTVARGLASKKTGTIAVILPDIMNPFFSELARAVEDTARHHKFTVIFCNSDDQAPKEKLYIQVLQQRYIDGMIFASNTLDEEDIQTMRGHGISLVVLDRAPRRGNCSIIRSKNVEGAKTAVQHLLSLGCRKIAHIAGPEELITAQERKQGYLDTIRHLKGFDPALIVPGHFSISGGIGAAQALLEYHPDVDGIFAGNDLMAAGALKALHRMGVSVPEQVSLCGFDGVAIAEMTEPELTTVAQPIYEMGATAAKRLIGRIRGETEEPSVTELDVQLVERDSTKRRVRR</sequence>
<dbReference type="PANTHER" id="PTHR30146">
    <property type="entry name" value="LACI-RELATED TRANSCRIPTIONAL REPRESSOR"/>
    <property type="match status" value="1"/>
</dbReference>
<dbReference type="AlphaFoldDB" id="A0A235B4S4"/>
<dbReference type="PROSITE" id="PS00356">
    <property type="entry name" value="HTH_LACI_1"/>
    <property type="match status" value="1"/>
</dbReference>
<evidence type="ECO:0000313" key="8">
    <source>
        <dbReference type="Proteomes" id="UP000215459"/>
    </source>
</evidence>
<evidence type="ECO:0000256" key="4">
    <source>
        <dbReference type="ARBA" id="ARBA00023163"/>
    </source>
</evidence>
<gene>
    <name evidence="7" type="ORF">CHM34_11955</name>
</gene>
<dbReference type="GO" id="GO:0003700">
    <property type="term" value="F:DNA-binding transcription factor activity"/>
    <property type="evidence" value="ECO:0007669"/>
    <property type="project" value="TreeGrafter"/>
</dbReference>
<keyword evidence="4" id="KW-0804">Transcription</keyword>
<dbReference type="CDD" id="cd01392">
    <property type="entry name" value="HTH_LacI"/>
    <property type="match status" value="1"/>
</dbReference>
<dbReference type="InterPro" id="IPR010982">
    <property type="entry name" value="Lambda_DNA-bd_dom_sf"/>
</dbReference>
<comment type="caution">
    <text evidence="7">The sequence shown here is derived from an EMBL/GenBank/DDBJ whole genome shotgun (WGS) entry which is preliminary data.</text>
</comment>
<keyword evidence="2" id="KW-0805">Transcription regulation</keyword>